<evidence type="ECO:0000259" key="23">
    <source>
        <dbReference type="Pfam" id="PF22640"/>
    </source>
</evidence>
<evidence type="ECO:0000259" key="22">
    <source>
        <dbReference type="Pfam" id="PF01050"/>
    </source>
</evidence>
<dbReference type="GO" id="GO:0042121">
    <property type="term" value="P:alginic acid biosynthetic process"/>
    <property type="evidence" value="ECO:0007669"/>
    <property type="project" value="UniProtKB-KW"/>
</dbReference>
<dbReference type="GO" id="GO:0005525">
    <property type="term" value="F:GTP binding"/>
    <property type="evidence" value="ECO:0007669"/>
    <property type="project" value="UniProtKB-KW"/>
</dbReference>
<dbReference type="GO" id="GO:0004476">
    <property type="term" value="F:mannose-6-phosphate isomerase activity"/>
    <property type="evidence" value="ECO:0007669"/>
    <property type="project" value="UniProtKB-EC"/>
</dbReference>
<dbReference type="PATRIC" id="fig|1658765.3.peg.1233"/>
<dbReference type="InterPro" id="IPR001538">
    <property type="entry name" value="Man6P_isomerase-2_C"/>
</dbReference>
<dbReference type="Pfam" id="PF22640">
    <property type="entry name" value="ManC_GMP_beta-helix"/>
    <property type="match status" value="1"/>
</dbReference>
<dbReference type="AlphaFoldDB" id="A0A0J7JA18"/>
<name>A0A0J7JA18_9GAMM</name>
<comment type="caution">
    <text evidence="24">The sequence shown here is derived from an EMBL/GenBank/DDBJ whole genome shotgun (WGS) entry which is preliminary data.</text>
</comment>
<comment type="catalytic activity">
    <reaction evidence="1">
        <text>D-mannose 6-phosphate = D-fructose 6-phosphate</text>
        <dbReference type="Rhea" id="RHEA:12356"/>
        <dbReference type="ChEBI" id="CHEBI:58735"/>
        <dbReference type="ChEBI" id="CHEBI:61527"/>
        <dbReference type="EC" id="5.3.1.8"/>
    </reaction>
</comment>
<feature type="domain" description="Nucleotidyl transferase" evidence="21">
    <location>
        <begin position="8"/>
        <end position="290"/>
    </location>
</feature>
<feature type="domain" description="Mannose-6-phosphate isomerase type II C-terminal" evidence="22">
    <location>
        <begin position="355"/>
        <end position="469"/>
    </location>
</feature>
<dbReference type="FunFam" id="2.60.120.10:FF:000032">
    <property type="entry name" value="Mannose-1-phosphate guanylyltransferase/mannose-6-phosphate isomerase"/>
    <property type="match status" value="1"/>
</dbReference>
<dbReference type="InterPro" id="IPR051161">
    <property type="entry name" value="Mannose-6P_isomerase_type2"/>
</dbReference>
<evidence type="ECO:0000256" key="13">
    <source>
        <dbReference type="ARBA" id="ARBA00023134"/>
    </source>
</evidence>
<dbReference type="SUPFAM" id="SSF51182">
    <property type="entry name" value="RmlC-like cupins"/>
    <property type="match status" value="1"/>
</dbReference>
<evidence type="ECO:0000259" key="21">
    <source>
        <dbReference type="Pfam" id="PF00483"/>
    </source>
</evidence>
<dbReference type="InterPro" id="IPR049577">
    <property type="entry name" value="GMPP_N"/>
</dbReference>
<dbReference type="Pfam" id="PF01050">
    <property type="entry name" value="MannoseP_isomer"/>
    <property type="match status" value="1"/>
</dbReference>
<proteinExistence type="inferred from homology"/>
<keyword evidence="25" id="KW-1185">Reference proteome</keyword>
<evidence type="ECO:0000256" key="9">
    <source>
        <dbReference type="ARBA" id="ARBA00022679"/>
    </source>
</evidence>
<sequence>MADTSILPVLLAGGTGSRLWPLSRTLMPKQFIRLTGSQTMLQQTLARTTGLNAMAPAVVCNEEHRFIVAEQARQAGIELDKILLEPFGRNTAPAIALVAMQQKARKQDPLLLVLPSDHLIDDDQRFLALMRQGAEEAAKGRLVTFGIVPTGPETGFGYIDAGEALGADEKAFRVSRFVEKPDQKTAEEFLAAGNFYWNSGMFIFRASVYLEELENSRPDIFEACEKAAGAMQQDADFDRVPADIFQACPDESIDYAVMEKTEKAAVVPFDAGWNDLGSWSALWDVENKDSNNNVCIGDIVTHDSRNSYIRGESRLVAAVGVDNMVIVETKDAVLVAHKDSVQDVKKIVQEIKVQERTEHHAHVRVYRPWGDYESIDEGHRFQVKRITVKPGEKLSLQMHYHRAEHWIVVKGTAIVECNGEEKLLTENQSTFIPIGATHRLTNPGKVPLELVEVQSGAYVGEDDIVRFEDTYGRS</sequence>
<dbReference type="FunFam" id="3.90.550.10:FF:000046">
    <property type="entry name" value="Mannose-1-phosphate guanylyltransferase (GDP)"/>
    <property type="match status" value="1"/>
</dbReference>
<dbReference type="UniPathway" id="UPA00126">
    <property type="reaction ID" value="UER00930"/>
</dbReference>
<evidence type="ECO:0000256" key="8">
    <source>
        <dbReference type="ARBA" id="ARBA00012387"/>
    </source>
</evidence>
<gene>
    <name evidence="24" type="ORF">Msub_11246</name>
</gene>
<keyword evidence="9 24" id="KW-0808">Transferase</keyword>
<dbReference type="InterPro" id="IPR029044">
    <property type="entry name" value="Nucleotide-diphossugar_trans"/>
</dbReference>
<comment type="subunit">
    <text evidence="6">Monomer.</text>
</comment>
<evidence type="ECO:0000256" key="17">
    <source>
        <dbReference type="ARBA" id="ARBA00047343"/>
    </source>
</evidence>
<dbReference type="CDD" id="cd02213">
    <property type="entry name" value="cupin_PMI_typeII_C"/>
    <property type="match status" value="1"/>
</dbReference>
<evidence type="ECO:0000256" key="3">
    <source>
        <dbReference type="ARBA" id="ARBA00004666"/>
    </source>
</evidence>
<keyword evidence="16" id="KW-0170">Cobalt</keyword>
<dbReference type="InterPro" id="IPR054566">
    <property type="entry name" value="ManC/GMP-like_b-helix"/>
</dbReference>
<keyword evidence="14 24" id="KW-0413">Isomerase</keyword>
<dbReference type="GO" id="GO:0004475">
    <property type="term" value="F:mannose-1-phosphate guanylyltransferase (GTP) activity"/>
    <property type="evidence" value="ECO:0007669"/>
    <property type="project" value="UniProtKB-EC"/>
</dbReference>
<dbReference type="InterPro" id="IPR006375">
    <property type="entry name" value="Man1P_GuaTrfase/Man6P_Isoase"/>
</dbReference>
<dbReference type="NCBIfam" id="TIGR01479">
    <property type="entry name" value="GMP_PMI"/>
    <property type="match status" value="1"/>
</dbReference>
<evidence type="ECO:0000313" key="25">
    <source>
        <dbReference type="Proteomes" id="UP000036102"/>
    </source>
</evidence>
<evidence type="ECO:0000256" key="19">
    <source>
        <dbReference type="ARBA" id="ARBA00067387"/>
    </source>
</evidence>
<evidence type="ECO:0000256" key="1">
    <source>
        <dbReference type="ARBA" id="ARBA00000757"/>
    </source>
</evidence>
<comment type="cofactor">
    <cofactor evidence="2">
        <name>Co(2+)</name>
        <dbReference type="ChEBI" id="CHEBI:48828"/>
    </cofactor>
</comment>
<evidence type="ECO:0000256" key="18">
    <source>
        <dbReference type="ARBA" id="ARBA00057590"/>
    </source>
</evidence>
<dbReference type="CDD" id="cd02509">
    <property type="entry name" value="GDP-M1P_Guanylyltransferase"/>
    <property type="match status" value="1"/>
</dbReference>
<evidence type="ECO:0000256" key="2">
    <source>
        <dbReference type="ARBA" id="ARBA00001941"/>
    </source>
</evidence>
<dbReference type="EC" id="5.3.1.8" evidence="7"/>
<dbReference type="Gene3D" id="2.60.120.10">
    <property type="entry name" value="Jelly Rolls"/>
    <property type="match status" value="1"/>
</dbReference>
<evidence type="ECO:0000256" key="14">
    <source>
        <dbReference type="ARBA" id="ARBA00023235"/>
    </source>
</evidence>
<comment type="pathway">
    <text evidence="3">Nucleotide-sugar biosynthesis; GDP-alpha-D-mannose biosynthesis; alpha-D-mannose 1-phosphate from D-fructose 6-phosphate: step 1/2.</text>
</comment>
<dbReference type="InterPro" id="IPR005835">
    <property type="entry name" value="NTP_transferase_dom"/>
</dbReference>
<evidence type="ECO:0000256" key="15">
    <source>
        <dbReference type="ARBA" id="ARBA00023268"/>
    </source>
</evidence>
<dbReference type="InterPro" id="IPR011051">
    <property type="entry name" value="RmlC_Cupin_sf"/>
</dbReference>
<comment type="pathway">
    <text evidence="4">Nucleotide-sugar biosynthesis; GDP-alpha-D-mannose biosynthesis; GDP-alpha-D-mannose from alpha-D-mannose 1-phosphate (GTP route): step 1/1.</text>
</comment>
<comment type="similarity">
    <text evidence="5 20">Belongs to the mannose-6-phosphate isomerase type 2 family.</text>
</comment>
<dbReference type="PANTHER" id="PTHR46390">
    <property type="entry name" value="MANNOSE-1-PHOSPHATE GUANYLYLTRANSFERASE"/>
    <property type="match status" value="1"/>
</dbReference>
<evidence type="ECO:0000256" key="10">
    <source>
        <dbReference type="ARBA" id="ARBA00022695"/>
    </source>
</evidence>
<evidence type="ECO:0000313" key="24">
    <source>
        <dbReference type="EMBL" id="KMQ75047.1"/>
    </source>
</evidence>
<protein>
    <recommendedName>
        <fullName evidence="19">Alginate biosynthesis protein AlgA</fullName>
        <ecNumber evidence="8">2.7.7.13</ecNumber>
        <ecNumber evidence="7">5.3.1.8</ecNumber>
    </recommendedName>
</protein>
<evidence type="ECO:0000256" key="5">
    <source>
        <dbReference type="ARBA" id="ARBA00006115"/>
    </source>
</evidence>
<dbReference type="PANTHER" id="PTHR46390:SF1">
    <property type="entry name" value="MANNOSE-1-PHOSPHATE GUANYLYLTRANSFERASE"/>
    <property type="match status" value="1"/>
</dbReference>
<evidence type="ECO:0000256" key="20">
    <source>
        <dbReference type="RuleBase" id="RU004190"/>
    </source>
</evidence>
<accession>A0A0J7JA18</accession>
<feature type="domain" description="MannoseP isomerase/GMP-like beta-helix" evidence="23">
    <location>
        <begin position="298"/>
        <end position="350"/>
    </location>
</feature>
<evidence type="ECO:0000256" key="12">
    <source>
        <dbReference type="ARBA" id="ARBA00022841"/>
    </source>
</evidence>
<evidence type="ECO:0000256" key="6">
    <source>
        <dbReference type="ARBA" id="ARBA00011245"/>
    </source>
</evidence>
<keyword evidence="12" id="KW-0016">Alginate biosynthesis</keyword>
<dbReference type="GO" id="GO:0009298">
    <property type="term" value="P:GDP-mannose biosynthetic process"/>
    <property type="evidence" value="ECO:0007669"/>
    <property type="project" value="UniProtKB-UniPathway"/>
</dbReference>
<reference evidence="24 25" key="1">
    <citation type="submission" date="2015-06" db="EMBL/GenBank/DDBJ databases">
        <title>Marinobacter subterrani, a genetically tractable neutrophilic iron-oxidizing strain isolated from the Soudan Iron Mine.</title>
        <authorList>
            <person name="Bonis B.M."/>
            <person name="Gralnick J.A."/>
        </authorList>
    </citation>
    <scope>NUCLEOTIDE SEQUENCE [LARGE SCALE GENOMIC DNA]</scope>
    <source>
        <strain evidence="24 25">JG233</strain>
    </source>
</reference>
<dbReference type="SUPFAM" id="SSF53448">
    <property type="entry name" value="Nucleotide-diphospho-sugar transferases"/>
    <property type="match status" value="1"/>
</dbReference>
<keyword evidence="10 24" id="KW-0548">Nucleotidyltransferase</keyword>
<dbReference type="InterPro" id="IPR014710">
    <property type="entry name" value="RmlC-like_jellyroll"/>
</dbReference>
<evidence type="ECO:0000256" key="11">
    <source>
        <dbReference type="ARBA" id="ARBA00022741"/>
    </source>
</evidence>
<dbReference type="Proteomes" id="UP000036102">
    <property type="component" value="Unassembled WGS sequence"/>
</dbReference>
<keyword evidence="11" id="KW-0547">Nucleotide-binding</keyword>
<keyword evidence="15" id="KW-0511">Multifunctional enzyme</keyword>
<dbReference type="RefSeq" id="WP_156182726.1">
    <property type="nucleotide sequence ID" value="NZ_LFBU01000001.1"/>
</dbReference>
<keyword evidence="13" id="KW-0342">GTP-binding</keyword>
<evidence type="ECO:0000256" key="7">
    <source>
        <dbReference type="ARBA" id="ARBA00011956"/>
    </source>
</evidence>
<dbReference type="EMBL" id="LFBU01000001">
    <property type="protein sequence ID" value="KMQ75047.1"/>
    <property type="molecule type" value="Genomic_DNA"/>
</dbReference>
<comment type="catalytic activity">
    <reaction evidence="17">
        <text>alpha-D-mannose 1-phosphate + GTP + H(+) = GDP-alpha-D-mannose + diphosphate</text>
        <dbReference type="Rhea" id="RHEA:15229"/>
        <dbReference type="ChEBI" id="CHEBI:15378"/>
        <dbReference type="ChEBI" id="CHEBI:33019"/>
        <dbReference type="ChEBI" id="CHEBI:37565"/>
        <dbReference type="ChEBI" id="CHEBI:57527"/>
        <dbReference type="ChEBI" id="CHEBI:58409"/>
        <dbReference type="EC" id="2.7.7.13"/>
    </reaction>
</comment>
<dbReference type="EC" id="2.7.7.13" evidence="8"/>
<dbReference type="STRING" id="1658765.Msub_11246"/>
<dbReference type="OrthoDB" id="9806359at2"/>
<dbReference type="Gene3D" id="3.90.550.10">
    <property type="entry name" value="Spore Coat Polysaccharide Biosynthesis Protein SpsA, Chain A"/>
    <property type="match status" value="1"/>
</dbReference>
<comment type="function">
    <text evidence="18">Produces a precursor for alginate polymerization. The alginate layer provides a protective barrier against host immune defenses and antibiotics.</text>
</comment>
<organism evidence="24 25">
    <name type="scientific">Marinobacter subterrani</name>
    <dbReference type="NCBI Taxonomy" id="1658765"/>
    <lineage>
        <taxon>Bacteria</taxon>
        <taxon>Pseudomonadati</taxon>
        <taxon>Pseudomonadota</taxon>
        <taxon>Gammaproteobacteria</taxon>
        <taxon>Pseudomonadales</taxon>
        <taxon>Marinobacteraceae</taxon>
        <taxon>Marinobacter</taxon>
    </lineage>
</organism>
<evidence type="ECO:0000256" key="4">
    <source>
        <dbReference type="ARBA" id="ARBA00004823"/>
    </source>
</evidence>
<dbReference type="Pfam" id="PF00483">
    <property type="entry name" value="NTP_transferase"/>
    <property type="match status" value="1"/>
</dbReference>
<evidence type="ECO:0000256" key="16">
    <source>
        <dbReference type="ARBA" id="ARBA00023285"/>
    </source>
</evidence>